<dbReference type="Proteomes" id="UP000192738">
    <property type="component" value="Unassembled WGS sequence"/>
</dbReference>
<keyword evidence="1" id="KW-0436">Ligase</keyword>
<evidence type="ECO:0000313" key="8">
    <source>
        <dbReference type="Proteomes" id="UP000192738"/>
    </source>
</evidence>
<sequence length="411" mass="45935">MDYRTKREALFNSIRQEDVFTWDYMYGQEYALAATCQLSSSEFAEITYAAGQLGSIFAKTVKMLQQGSDALLAELGIPAKTFGAARVPVLPDWPTTIGRFDFARTPKGLKMLEFNSDTPGGIVEAYYLNRKVCEYYNYKDVNAGLTRHIAEAFGAVVAEYRAQGYATGNIAFSALDWHDEDAGTARFLMNHSGLTACFVPLKDLRIYQDRLWRLADGELKPIDILYRLHPLGIMSEETDQDGYSSGEHLLSLVSRRKLAIINQPGALLAQTKALQALIWLLYENNEYFTSHEHKIIAAYMLPTYLENGFLGKNAYVVKPVLGREGGGITMYDANGALTDKDSSDCYWGQTMIYQQYAELEQITIETLQGYYQGSLLWGAFLVGGKASAVNARVGGRITDDLSYFLPIRLAE</sequence>
<keyword evidence="2" id="KW-0479">Metal-binding</keyword>
<evidence type="ECO:0000256" key="1">
    <source>
        <dbReference type="ARBA" id="ARBA00022598"/>
    </source>
</evidence>
<dbReference type="GO" id="GO:0016874">
    <property type="term" value="F:ligase activity"/>
    <property type="evidence" value="ECO:0007669"/>
    <property type="project" value="UniProtKB-KW"/>
</dbReference>
<evidence type="ECO:0000256" key="2">
    <source>
        <dbReference type="ARBA" id="ARBA00022723"/>
    </source>
</evidence>
<dbReference type="GO" id="GO:0046872">
    <property type="term" value="F:metal ion binding"/>
    <property type="evidence" value="ECO:0007669"/>
    <property type="project" value="UniProtKB-KW"/>
</dbReference>
<dbReference type="RefSeq" id="WP_217805886.1">
    <property type="nucleotide sequence ID" value="NZ_CP155572.1"/>
</dbReference>
<evidence type="ECO:0000256" key="4">
    <source>
        <dbReference type="ARBA" id="ARBA00022840"/>
    </source>
</evidence>
<dbReference type="EMBL" id="FWXI01000004">
    <property type="protein sequence ID" value="SMC50411.1"/>
    <property type="molecule type" value="Genomic_DNA"/>
</dbReference>
<dbReference type="STRING" id="112901.SAMN04488500_104104"/>
<reference evidence="7 8" key="1">
    <citation type="submission" date="2017-04" db="EMBL/GenBank/DDBJ databases">
        <authorList>
            <person name="Afonso C.L."/>
            <person name="Miller P.J."/>
            <person name="Scott M.A."/>
            <person name="Spackman E."/>
            <person name="Goraichik I."/>
            <person name="Dimitrov K.M."/>
            <person name="Suarez D.L."/>
            <person name="Swayne D.E."/>
        </authorList>
    </citation>
    <scope>NUCLEOTIDE SEQUENCE [LARGE SCALE GENOMIC DNA]</scope>
    <source>
        <strain evidence="7 8">DSM 5090</strain>
    </source>
</reference>
<evidence type="ECO:0000313" key="7">
    <source>
        <dbReference type="EMBL" id="SMC50411.1"/>
    </source>
</evidence>
<dbReference type="InterPro" id="IPR005494">
    <property type="entry name" value="GSPS_pre-ATP-grasp-like_dom"/>
</dbReference>
<dbReference type="Pfam" id="PF03738">
    <property type="entry name" value="GSP_synth"/>
    <property type="match status" value="1"/>
</dbReference>
<dbReference type="AlphaFoldDB" id="A0A1W1ZQS2"/>
<keyword evidence="4" id="KW-0067">ATP-binding</keyword>
<dbReference type="Gene3D" id="3.30.1490.330">
    <property type="match status" value="1"/>
</dbReference>
<evidence type="ECO:0000256" key="5">
    <source>
        <dbReference type="ARBA" id="ARBA00022842"/>
    </source>
</evidence>
<keyword evidence="5" id="KW-0460">Magnesium</keyword>
<dbReference type="InterPro" id="IPR016185">
    <property type="entry name" value="PreATP-grasp_dom_sf"/>
</dbReference>
<name>A0A1W1ZQS2_9FIRM</name>
<dbReference type="SUPFAM" id="SSF52440">
    <property type="entry name" value="PreATP-grasp domain"/>
    <property type="match status" value="1"/>
</dbReference>
<feature type="domain" description="Glutathionylspermidine synthase pre-ATP-grasp-like" evidence="6">
    <location>
        <begin position="17"/>
        <end position="407"/>
    </location>
</feature>
<protein>
    <submittedName>
        <fullName evidence="7">Glutathionylspermidine synthase preATP-grasp</fullName>
    </submittedName>
</protein>
<evidence type="ECO:0000256" key="3">
    <source>
        <dbReference type="ARBA" id="ARBA00022741"/>
    </source>
</evidence>
<dbReference type="SUPFAM" id="SSF56059">
    <property type="entry name" value="Glutathione synthetase ATP-binding domain-like"/>
    <property type="match status" value="1"/>
</dbReference>
<organism evidence="7 8">
    <name type="scientific">Sporomusa malonica</name>
    <dbReference type="NCBI Taxonomy" id="112901"/>
    <lineage>
        <taxon>Bacteria</taxon>
        <taxon>Bacillati</taxon>
        <taxon>Bacillota</taxon>
        <taxon>Negativicutes</taxon>
        <taxon>Selenomonadales</taxon>
        <taxon>Sporomusaceae</taxon>
        <taxon>Sporomusa</taxon>
    </lineage>
</organism>
<gene>
    <name evidence="7" type="ORF">SAMN04488500_104104</name>
</gene>
<keyword evidence="8" id="KW-1185">Reference proteome</keyword>
<evidence type="ECO:0000259" key="6">
    <source>
        <dbReference type="Pfam" id="PF03738"/>
    </source>
</evidence>
<accession>A0A1W1ZQS2</accession>
<keyword evidence="3" id="KW-0547">Nucleotide-binding</keyword>
<dbReference type="GO" id="GO:0005524">
    <property type="term" value="F:ATP binding"/>
    <property type="evidence" value="ECO:0007669"/>
    <property type="project" value="UniProtKB-KW"/>
</dbReference>
<proteinExistence type="predicted"/>